<dbReference type="OrthoDB" id="1470350at2759"/>
<proteinExistence type="inferred from homology"/>
<evidence type="ECO:0000256" key="1">
    <source>
        <dbReference type="ARBA" id="ARBA00001971"/>
    </source>
</evidence>
<keyword evidence="6 8" id="KW-0408">Iron</keyword>
<dbReference type="Pfam" id="PF00067">
    <property type="entry name" value="p450"/>
    <property type="match status" value="1"/>
</dbReference>
<dbReference type="GO" id="GO:0020037">
    <property type="term" value="F:heme binding"/>
    <property type="evidence" value="ECO:0007669"/>
    <property type="project" value="InterPro"/>
</dbReference>
<dbReference type="InterPro" id="IPR050476">
    <property type="entry name" value="Insect_CytP450_Detox"/>
</dbReference>
<dbReference type="eggNOG" id="KOG0157">
    <property type="taxonomic scope" value="Eukaryota"/>
</dbReference>
<dbReference type="RefSeq" id="XP_001830280.2">
    <property type="nucleotide sequence ID" value="XM_001830228.2"/>
</dbReference>
<dbReference type="Proteomes" id="UP000001861">
    <property type="component" value="Unassembled WGS sequence"/>
</dbReference>
<dbReference type="OMA" id="NPKYWPA"/>
<comment type="cofactor">
    <cofactor evidence="1 8">
        <name>heme</name>
        <dbReference type="ChEBI" id="CHEBI:30413"/>
    </cofactor>
</comment>
<dbReference type="VEuPathDB" id="FungiDB:CC1G_01916"/>
<organism evidence="11 12">
    <name type="scientific">Coprinopsis cinerea (strain Okayama-7 / 130 / ATCC MYA-4618 / FGSC 9003)</name>
    <name type="common">Inky cap fungus</name>
    <name type="synonym">Hormographiella aspergillata</name>
    <dbReference type="NCBI Taxonomy" id="240176"/>
    <lineage>
        <taxon>Eukaryota</taxon>
        <taxon>Fungi</taxon>
        <taxon>Dikarya</taxon>
        <taxon>Basidiomycota</taxon>
        <taxon>Agaricomycotina</taxon>
        <taxon>Agaricomycetes</taxon>
        <taxon>Agaricomycetidae</taxon>
        <taxon>Agaricales</taxon>
        <taxon>Agaricineae</taxon>
        <taxon>Psathyrellaceae</taxon>
        <taxon>Coprinopsis</taxon>
    </lineage>
</organism>
<dbReference type="PRINTS" id="PR00463">
    <property type="entry name" value="EP450I"/>
</dbReference>
<dbReference type="PRINTS" id="PR00385">
    <property type="entry name" value="P450"/>
</dbReference>
<dbReference type="InParanoid" id="A8N5Y5"/>
<evidence type="ECO:0000256" key="7">
    <source>
        <dbReference type="ARBA" id="ARBA00023033"/>
    </source>
</evidence>
<dbReference type="Gene3D" id="1.10.630.10">
    <property type="entry name" value="Cytochrome P450"/>
    <property type="match status" value="1"/>
</dbReference>
<name>A8N5Y5_COPC7</name>
<keyword evidence="3 8" id="KW-0349">Heme</keyword>
<protein>
    <submittedName>
        <fullName evidence="11">614/534 cytochrome P450</fullName>
    </submittedName>
</protein>
<evidence type="ECO:0000313" key="11">
    <source>
        <dbReference type="EMBL" id="EAU91427.2"/>
    </source>
</evidence>
<dbReference type="GO" id="GO:0004497">
    <property type="term" value="F:monooxygenase activity"/>
    <property type="evidence" value="ECO:0007669"/>
    <property type="project" value="UniProtKB-KW"/>
</dbReference>
<dbReference type="InterPro" id="IPR002401">
    <property type="entry name" value="Cyt_P450_E_grp-I"/>
</dbReference>
<keyword evidence="4 8" id="KW-0479">Metal-binding</keyword>
<dbReference type="EMBL" id="AACS02000003">
    <property type="protein sequence ID" value="EAU91427.2"/>
    <property type="molecule type" value="Genomic_DNA"/>
</dbReference>
<comment type="caution">
    <text evidence="11">The sequence shown here is derived from an EMBL/GenBank/DDBJ whole genome shotgun (WGS) entry which is preliminary data.</text>
</comment>
<evidence type="ECO:0000313" key="12">
    <source>
        <dbReference type="Proteomes" id="UP000001861"/>
    </source>
</evidence>
<dbReference type="InterPro" id="IPR036396">
    <property type="entry name" value="Cyt_P450_sf"/>
</dbReference>
<evidence type="ECO:0000256" key="4">
    <source>
        <dbReference type="ARBA" id="ARBA00022723"/>
    </source>
</evidence>
<evidence type="ECO:0000256" key="9">
    <source>
        <dbReference type="RuleBase" id="RU000461"/>
    </source>
</evidence>
<evidence type="ECO:0000256" key="8">
    <source>
        <dbReference type="PIRSR" id="PIRSR602401-1"/>
    </source>
</evidence>
<dbReference type="GO" id="GO:0016705">
    <property type="term" value="F:oxidoreductase activity, acting on paired donors, with incorporation or reduction of molecular oxygen"/>
    <property type="evidence" value="ECO:0007669"/>
    <property type="project" value="InterPro"/>
</dbReference>
<sequence length="519" mass="59235">MPFWPSPYPYTVQTSLILFVAPVIAFVCHRAVSILKAKRAIGFHPGEVFFLFPGGVISNFVMPSVRWLSAGKNYLFVNKFKKYEDFGSSVYSIVRSVPKGQLGLEVTSARAKFPKAIALYKSLLFFGQNIVASEGNEWKRYRRISAPAFSEKNSKLVWDETVRVMDGLFDLWDGRGERKLTVDHCLDITLPIALFVIGAAGFGQRMPWTETDRCPEGHQMTFKESLQRVAHDVFVKLAVPEWAMGLTKRTRTARLAFKELDLYMKEMIHERLYGEKVERNDLFSILLESNSDASIDALTEQELTGNIFMFLIAGHETAAHTLCFTFALLALYPEEQELLFQSIKAVCPDGEIAFSDMPKLTRAMAVFNETMRLFPPVTNIPKESAEDTTLTLTNDFGERVTIPVPKGTQIAINTAGLHYNPRYWEDPHEFNPDRFLQEYNKDAFLPFSSGVRSCLGKRFFECEGIATLTKLVSRYRISVKEEPQYAYETFEQRKERVLRNKPGITVTPIRVPLVFTRRD</sequence>
<evidence type="ECO:0000256" key="2">
    <source>
        <dbReference type="ARBA" id="ARBA00010617"/>
    </source>
</evidence>
<keyword evidence="10" id="KW-0472">Membrane</keyword>
<dbReference type="PANTHER" id="PTHR24292:SF102">
    <property type="entry name" value="CYTOCHROME P450 FAMILY-RELATED"/>
    <property type="match status" value="1"/>
</dbReference>
<feature type="binding site" description="axial binding residue" evidence="8">
    <location>
        <position position="454"/>
    </location>
    <ligand>
        <name>heme</name>
        <dbReference type="ChEBI" id="CHEBI:30413"/>
    </ligand>
    <ligandPart>
        <name>Fe</name>
        <dbReference type="ChEBI" id="CHEBI:18248"/>
    </ligandPart>
</feature>
<dbReference type="GO" id="GO:0005506">
    <property type="term" value="F:iron ion binding"/>
    <property type="evidence" value="ECO:0007669"/>
    <property type="project" value="InterPro"/>
</dbReference>
<dbReference type="PANTHER" id="PTHR24292">
    <property type="entry name" value="CYTOCHROME P450"/>
    <property type="match status" value="1"/>
</dbReference>
<accession>A8N5Y5</accession>
<dbReference type="SUPFAM" id="SSF48264">
    <property type="entry name" value="Cytochrome P450"/>
    <property type="match status" value="1"/>
</dbReference>
<evidence type="ECO:0000256" key="5">
    <source>
        <dbReference type="ARBA" id="ARBA00023002"/>
    </source>
</evidence>
<dbReference type="HOGENOM" id="CLU_001570_25_0_1"/>
<dbReference type="KEGG" id="cci:CC1G_01916"/>
<keyword evidence="10" id="KW-0812">Transmembrane</keyword>
<keyword evidence="5 9" id="KW-0560">Oxidoreductase</keyword>
<evidence type="ECO:0000256" key="3">
    <source>
        <dbReference type="ARBA" id="ARBA00022617"/>
    </source>
</evidence>
<evidence type="ECO:0000256" key="6">
    <source>
        <dbReference type="ARBA" id="ARBA00023004"/>
    </source>
</evidence>
<dbReference type="STRING" id="240176.A8N5Y5"/>
<dbReference type="GeneID" id="6006719"/>
<keyword evidence="10" id="KW-1133">Transmembrane helix</keyword>
<keyword evidence="7 9" id="KW-0503">Monooxygenase</keyword>
<dbReference type="AlphaFoldDB" id="A8N5Y5"/>
<dbReference type="InterPro" id="IPR017972">
    <property type="entry name" value="Cyt_P450_CS"/>
</dbReference>
<dbReference type="PROSITE" id="PS00086">
    <property type="entry name" value="CYTOCHROME_P450"/>
    <property type="match status" value="1"/>
</dbReference>
<evidence type="ECO:0000256" key="10">
    <source>
        <dbReference type="SAM" id="Phobius"/>
    </source>
</evidence>
<dbReference type="InterPro" id="IPR001128">
    <property type="entry name" value="Cyt_P450"/>
</dbReference>
<gene>
    <name evidence="11" type="ORF">CC1G_01916</name>
</gene>
<comment type="similarity">
    <text evidence="2 9">Belongs to the cytochrome P450 family.</text>
</comment>
<reference evidence="11 12" key="1">
    <citation type="journal article" date="2010" name="Proc. Natl. Acad. Sci. U.S.A.">
        <title>Insights into evolution of multicellular fungi from the assembled chromosomes of the mushroom Coprinopsis cinerea (Coprinus cinereus).</title>
        <authorList>
            <person name="Stajich J.E."/>
            <person name="Wilke S.K."/>
            <person name="Ahren D."/>
            <person name="Au C.H."/>
            <person name="Birren B.W."/>
            <person name="Borodovsky M."/>
            <person name="Burns C."/>
            <person name="Canback B."/>
            <person name="Casselton L.A."/>
            <person name="Cheng C.K."/>
            <person name="Deng J."/>
            <person name="Dietrich F.S."/>
            <person name="Fargo D.C."/>
            <person name="Farman M.L."/>
            <person name="Gathman A.C."/>
            <person name="Goldberg J."/>
            <person name="Guigo R."/>
            <person name="Hoegger P.J."/>
            <person name="Hooker J.B."/>
            <person name="Huggins A."/>
            <person name="James T.Y."/>
            <person name="Kamada T."/>
            <person name="Kilaru S."/>
            <person name="Kodira C."/>
            <person name="Kues U."/>
            <person name="Kupfer D."/>
            <person name="Kwan H.S."/>
            <person name="Lomsadze A."/>
            <person name="Li W."/>
            <person name="Lilly W.W."/>
            <person name="Ma L.J."/>
            <person name="Mackey A.J."/>
            <person name="Manning G."/>
            <person name="Martin F."/>
            <person name="Muraguchi H."/>
            <person name="Natvig D.O."/>
            <person name="Palmerini H."/>
            <person name="Ramesh M.A."/>
            <person name="Rehmeyer C.J."/>
            <person name="Roe B.A."/>
            <person name="Shenoy N."/>
            <person name="Stanke M."/>
            <person name="Ter-Hovhannisyan V."/>
            <person name="Tunlid A."/>
            <person name="Velagapudi R."/>
            <person name="Vision T.J."/>
            <person name="Zeng Q."/>
            <person name="Zolan M.E."/>
            <person name="Pukkila P.J."/>
        </authorList>
    </citation>
    <scope>NUCLEOTIDE SEQUENCE [LARGE SCALE GENOMIC DNA]</scope>
    <source>
        <strain evidence="12">Okayama-7 / 130 / ATCC MYA-4618 / FGSC 9003</strain>
    </source>
</reference>
<keyword evidence="12" id="KW-1185">Reference proteome</keyword>
<feature type="transmembrane region" description="Helical" evidence="10">
    <location>
        <begin position="12"/>
        <end position="32"/>
    </location>
</feature>